<dbReference type="InterPro" id="IPR016032">
    <property type="entry name" value="Sig_transdc_resp-reg_C-effctor"/>
</dbReference>
<dbReference type="SUPFAM" id="SSF46894">
    <property type="entry name" value="C-terminal effector domain of the bipartite response regulators"/>
    <property type="match status" value="1"/>
</dbReference>
<comment type="caution">
    <text evidence="8">The sequence shown here is derived from an EMBL/GenBank/DDBJ whole genome shotgun (WGS) entry which is preliminary data.</text>
</comment>
<gene>
    <name evidence="8" type="ORF">GCM10017559_06260</name>
</gene>
<evidence type="ECO:0000259" key="7">
    <source>
        <dbReference type="PROSITE" id="PS51755"/>
    </source>
</evidence>
<keyword evidence="9" id="KW-1185">Reference proteome</keyword>
<keyword evidence="2" id="KW-0805">Transcription regulation</keyword>
<protein>
    <recommendedName>
        <fullName evidence="7">OmpR/PhoB-type domain-containing protein</fullName>
    </recommendedName>
</protein>
<dbReference type="PANTHER" id="PTHR35807">
    <property type="entry name" value="TRANSCRIPTIONAL REGULATOR REDD-RELATED"/>
    <property type="match status" value="1"/>
</dbReference>
<accession>A0ABN3XSR6</accession>
<sequence>MDTALSFRVLGPLEVLVGERRVSIGGARQRITLATLVLRAGRVVPVDLIAEAIWGEHPPPTARRQVIICVSGLRRAFQEAGAPPDLLVTSPPGYVLQAGPDDVDVLLAERLATKARAAEAEGDLTGAARWFAEACDLWRGPALAGIESAFAEAEARRLDDRHLTLTEERVQLELALGRHRELIDDLAVFVDANPLRERLRAQLMLARYRCGRRAEALDTYRIGRAQMVGELGIEPGTELQALHDAILRDDPELAAPSAPPARVTASTPETARAGGSATAGGERHGAGAADRGPPVGGTRTRTHRTRTHRTRTRRTRTRWSRDRRAPARRSRAARARGSRSRRTRARRPRTRRTRGTCSTRRTRRARPGRSRERCPGTRRPRTRGTRARGTRDAGRARGGPRAASRGRAALRRQDRRDRPAGRTA</sequence>
<organism evidence="8 9">
    <name type="scientific">Streptosporangium longisporum</name>
    <dbReference type="NCBI Taxonomy" id="46187"/>
    <lineage>
        <taxon>Bacteria</taxon>
        <taxon>Bacillati</taxon>
        <taxon>Actinomycetota</taxon>
        <taxon>Actinomycetes</taxon>
        <taxon>Streptosporangiales</taxon>
        <taxon>Streptosporangiaceae</taxon>
        <taxon>Streptosporangium</taxon>
    </lineage>
</organism>
<evidence type="ECO:0000256" key="5">
    <source>
        <dbReference type="PROSITE-ProRule" id="PRU01091"/>
    </source>
</evidence>
<evidence type="ECO:0000256" key="1">
    <source>
        <dbReference type="ARBA" id="ARBA00005820"/>
    </source>
</evidence>
<feature type="compositionally biased region" description="Basic and acidic residues" evidence="6">
    <location>
        <begin position="411"/>
        <end position="424"/>
    </location>
</feature>
<dbReference type="InterPro" id="IPR001867">
    <property type="entry name" value="OmpR/PhoB-type_DNA-bd"/>
</dbReference>
<dbReference type="PANTHER" id="PTHR35807:SF1">
    <property type="entry name" value="TRANSCRIPTIONAL REGULATOR REDD"/>
    <property type="match status" value="1"/>
</dbReference>
<evidence type="ECO:0000256" key="2">
    <source>
        <dbReference type="ARBA" id="ARBA00023015"/>
    </source>
</evidence>
<keyword evidence="3 5" id="KW-0238">DNA-binding</keyword>
<dbReference type="EMBL" id="BAAAWD010000003">
    <property type="protein sequence ID" value="GAA2989077.1"/>
    <property type="molecule type" value="Genomic_DNA"/>
</dbReference>
<dbReference type="Pfam" id="PF00486">
    <property type="entry name" value="Trans_reg_C"/>
    <property type="match status" value="1"/>
</dbReference>
<dbReference type="InterPro" id="IPR011990">
    <property type="entry name" value="TPR-like_helical_dom_sf"/>
</dbReference>
<dbReference type="InterPro" id="IPR036388">
    <property type="entry name" value="WH-like_DNA-bd_sf"/>
</dbReference>
<dbReference type="PROSITE" id="PS51755">
    <property type="entry name" value="OMPR_PHOB"/>
    <property type="match status" value="1"/>
</dbReference>
<dbReference type="Pfam" id="PF03704">
    <property type="entry name" value="BTAD"/>
    <property type="match status" value="1"/>
</dbReference>
<evidence type="ECO:0000313" key="8">
    <source>
        <dbReference type="EMBL" id="GAA2989077.1"/>
    </source>
</evidence>
<feature type="region of interest" description="Disordered" evidence="6">
    <location>
        <begin position="252"/>
        <end position="424"/>
    </location>
</feature>
<evidence type="ECO:0000256" key="3">
    <source>
        <dbReference type="ARBA" id="ARBA00023125"/>
    </source>
</evidence>
<evidence type="ECO:0000256" key="4">
    <source>
        <dbReference type="ARBA" id="ARBA00023163"/>
    </source>
</evidence>
<keyword evidence="4" id="KW-0804">Transcription</keyword>
<dbReference type="Gene3D" id="1.10.10.10">
    <property type="entry name" value="Winged helix-like DNA-binding domain superfamily/Winged helix DNA-binding domain"/>
    <property type="match status" value="1"/>
</dbReference>
<feature type="compositionally biased region" description="Basic residues" evidence="6">
    <location>
        <begin position="300"/>
        <end position="318"/>
    </location>
</feature>
<dbReference type="SMART" id="SM00862">
    <property type="entry name" value="Trans_reg_C"/>
    <property type="match status" value="1"/>
</dbReference>
<dbReference type="RefSeq" id="WP_344887916.1">
    <property type="nucleotide sequence ID" value="NZ_BAAAWD010000003.1"/>
</dbReference>
<dbReference type="CDD" id="cd15831">
    <property type="entry name" value="BTAD"/>
    <property type="match status" value="1"/>
</dbReference>
<feature type="domain" description="OmpR/PhoB-type" evidence="7">
    <location>
        <begin position="1"/>
        <end position="98"/>
    </location>
</feature>
<feature type="compositionally biased region" description="Low complexity" evidence="6">
    <location>
        <begin position="269"/>
        <end position="280"/>
    </location>
</feature>
<reference evidence="8 9" key="1">
    <citation type="journal article" date="2019" name="Int. J. Syst. Evol. Microbiol.">
        <title>The Global Catalogue of Microorganisms (GCM) 10K type strain sequencing project: providing services to taxonomists for standard genome sequencing and annotation.</title>
        <authorList>
            <consortium name="The Broad Institute Genomics Platform"/>
            <consortium name="The Broad Institute Genome Sequencing Center for Infectious Disease"/>
            <person name="Wu L."/>
            <person name="Ma J."/>
        </authorList>
    </citation>
    <scope>NUCLEOTIDE SEQUENCE [LARGE SCALE GENOMIC DNA]</scope>
    <source>
        <strain evidence="8 9">JCM 3106</strain>
    </source>
</reference>
<dbReference type="InterPro" id="IPR051677">
    <property type="entry name" value="AfsR-DnrI-RedD_regulator"/>
</dbReference>
<feature type="DNA-binding region" description="OmpR/PhoB-type" evidence="5">
    <location>
        <begin position="1"/>
        <end position="98"/>
    </location>
</feature>
<name>A0ABN3XSR6_9ACTN</name>
<dbReference type="SMART" id="SM01043">
    <property type="entry name" value="BTAD"/>
    <property type="match status" value="1"/>
</dbReference>
<dbReference type="InterPro" id="IPR005158">
    <property type="entry name" value="BTAD"/>
</dbReference>
<feature type="compositionally biased region" description="Basic residues" evidence="6">
    <location>
        <begin position="376"/>
        <end position="388"/>
    </location>
</feature>
<dbReference type="SUPFAM" id="SSF48452">
    <property type="entry name" value="TPR-like"/>
    <property type="match status" value="1"/>
</dbReference>
<dbReference type="Proteomes" id="UP001499930">
    <property type="component" value="Unassembled WGS sequence"/>
</dbReference>
<evidence type="ECO:0000313" key="9">
    <source>
        <dbReference type="Proteomes" id="UP001499930"/>
    </source>
</evidence>
<evidence type="ECO:0000256" key="6">
    <source>
        <dbReference type="SAM" id="MobiDB-lite"/>
    </source>
</evidence>
<dbReference type="Gene3D" id="1.25.40.10">
    <property type="entry name" value="Tetratricopeptide repeat domain"/>
    <property type="match status" value="1"/>
</dbReference>
<proteinExistence type="inferred from homology"/>
<feature type="compositionally biased region" description="Basic residues" evidence="6">
    <location>
        <begin position="326"/>
        <end position="368"/>
    </location>
</feature>
<comment type="similarity">
    <text evidence="1">Belongs to the AfsR/DnrI/RedD regulatory family.</text>
</comment>